<dbReference type="AlphaFoldDB" id="A0A371H9H1"/>
<sequence>MSAGKKSSEKIVRDSQLPSIVNLSRESWQGLVGIFIFGQETTCKRGKAPVTAWHSHFSHSSIEENCNVSKDVKEEELLP</sequence>
<keyword evidence="2" id="KW-1185">Reference proteome</keyword>
<organism evidence="1 2">
    <name type="scientific">Mucuna pruriens</name>
    <name type="common">Velvet bean</name>
    <name type="synonym">Dolichos pruriens</name>
    <dbReference type="NCBI Taxonomy" id="157652"/>
    <lineage>
        <taxon>Eukaryota</taxon>
        <taxon>Viridiplantae</taxon>
        <taxon>Streptophyta</taxon>
        <taxon>Embryophyta</taxon>
        <taxon>Tracheophyta</taxon>
        <taxon>Spermatophyta</taxon>
        <taxon>Magnoliopsida</taxon>
        <taxon>eudicotyledons</taxon>
        <taxon>Gunneridae</taxon>
        <taxon>Pentapetalae</taxon>
        <taxon>rosids</taxon>
        <taxon>fabids</taxon>
        <taxon>Fabales</taxon>
        <taxon>Fabaceae</taxon>
        <taxon>Papilionoideae</taxon>
        <taxon>50 kb inversion clade</taxon>
        <taxon>NPAAA clade</taxon>
        <taxon>indigoferoid/millettioid clade</taxon>
        <taxon>Phaseoleae</taxon>
        <taxon>Mucuna</taxon>
    </lineage>
</organism>
<dbReference type="EMBL" id="QJKJ01003226">
    <property type="protein sequence ID" value="RDX99457.1"/>
    <property type="molecule type" value="Genomic_DNA"/>
</dbReference>
<name>A0A371H9H1_MUCPR</name>
<proteinExistence type="predicted"/>
<gene>
    <name evidence="1" type="ORF">CR513_17489</name>
</gene>
<comment type="caution">
    <text evidence="1">The sequence shown here is derived from an EMBL/GenBank/DDBJ whole genome shotgun (WGS) entry which is preliminary data.</text>
</comment>
<accession>A0A371H9H1</accession>
<feature type="non-terminal residue" evidence="1">
    <location>
        <position position="1"/>
    </location>
</feature>
<protein>
    <submittedName>
        <fullName evidence="1">Uncharacterized protein</fullName>
    </submittedName>
</protein>
<evidence type="ECO:0000313" key="1">
    <source>
        <dbReference type="EMBL" id="RDX99457.1"/>
    </source>
</evidence>
<dbReference type="Proteomes" id="UP000257109">
    <property type="component" value="Unassembled WGS sequence"/>
</dbReference>
<evidence type="ECO:0000313" key="2">
    <source>
        <dbReference type="Proteomes" id="UP000257109"/>
    </source>
</evidence>
<reference evidence="1" key="1">
    <citation type="submission" date="2018-05" db="EMBL/GenBank/DDBJ databases">
        <title>Draft genome of Mucuna pruriens seed.</title>
        <authorList>
            <person name="Nnadi N.E."/>
            <person name="Vos R."/>
            <person name="Hasami M.H."/>
            <person name="Devisetty U.K."/>
            <person name="Aguiy J.C."/>
        </authorList>
    </citation>
    <scope>NUCLEOTIDE SEQUENCE [LARGE SCALE GENOMIC DNA]</scope>
    <source>
        <strain evidence="1">JCA_2017</strain>
    </source>
</reference>